<dbReference type="InterPro" id="IPR038484">
    <property type="entry name" value="MucB/RseB_C_sf"/>
</dbReference>
<dbReference type="EMBL" id="DF820460">
    <property type="protein sequence ID" value="GAK53699.1"/>
    <property type="molecule type" value="Genomic_DNA"/>
</dbReference>
<keyword evidence="1" id="KW-0732">Signal</keyword>
<evidence type="ECO:0000256" key="1">
    <source>
        <dbReference type="SAM" id="SignalP"/>
    </source>
</evidence>
<protein>
    <recommendedName>
        <fullName evidence="2">DUF4367 domain-containing protein</fullName>
    </recommendedName>
</protein>
<reference evidence="3" key="1">
    <citation type="journal article" date="2015" name="PeerJ">
        <title>First genomic representation of candidate bacterial phylum KSB3 points to enhanced environmental sensing as a trigger of wastewater bulking.</title>
        <authorList>
            <person name="Sekiguchi Y."/>
            <person name="Ohashi A."/>
            <person name="Parks D.H."/>
            <person name="Yamauchi T."/>
            <person name="Tyson G.W."/>
            <person name="Hugenholtz P."/>
        </authorList>
    </citation>
    <scope>NUCLEOTIDE SEQUENCE [LARGE SCALE GENOMIC DNA]</scope>
</reference>
<dbReference type="HOGENOM" id="CLU_757918_0_0_0"/>
<evidence type="ECO:0000313" key="4">
    <source>
        <dbReference type="Proteomes" id="UP000030700"/>
    </source>
</evidence>
<dbReference type="Proteomes" id="UP000030700">
    <property type="component" value="Unassembled WGS sequence"/>
</dbReference>
<feature type="domain" description="DUF4367" evidence="2">
    <location>
        <begin position="272"/>
        <end position="376"/>
    </location>
</feature>
<evidence type="ECO:0000313" key="3">
    <source>
        <dbReference type="EMBL" id="GAK53699.1"/>
    </source>
</evidence>
<dbReference type="Gene3D" id="2.50.20.10">
    <property type="entry name" value="Lipoprotein localisation LolA/LolB/LppX"/>
    <property type="match status" value="1"/>
</dbReference>
<dbReference type="InterPro" id="IPR025377">
    <property type="entry name" value="DUF4367"/>
</dbReference>
<dbReference type="InterPro" id="IPR029046">
    <property type="entry name" value="LolA/LolB/LppX"/>
</dbReference>
<dbReference type="SUPFAM" id="SSF89392">
    <property type="entry name" value="Prokaryotic lipoproteins and lipoprotein localization factors"/>
    <property type="match status" value="1"/>
</dbReference>
<dbReference type="Pfam" id="PF14285">
    <property type="entry name" value="DUF4367"/>
    <property type="match status" value="1"/>
</dbReference>
<evidence type="ECO:0000259" key="2">
    <source>
        <dbReference type="Pfam" id="PF14285"/>
    </source>
</evidence>
<dbReference type="Gene3D" id="3.30.200.100">
    <property type="entry name" value="MucB/RseB, C-terminal domain"/>
    <property type="match status" value="1"/>
</dbReference>
<dbReference type="AlphaFoldDB" id="A0A081BQL8"/>
<gene>
    <name evidence="3" type="ORF">U14_04970</name>
</gene>
<name>A0A081BQL8_9BACT</name>
<feature type="signal peptide" evidence="1">
    <location>
        <begin position="1"/>
        <end position="37"/>
    </location>
</feature>
<feature type="chain" id="PRO_5001755252" description="DUF4367 domain-containing protein" evidence="1">
    <location>
        <begin position="38"/>
        <end position="379"/>
    </location>
</feature>
<dbReference type="STRING" id="1499966.U14_04970"/>
<organism evidence="3">
    <name type="scientific">Candidatus Moduliflexus flocculans</name>
    <dbReference type="NCBI Taxonomy" id="1499966"/>
    <lineage>
        <taxon>Bacteria</taxon>
        <taxon>Candidatus Moduliflexota</taxon>
        <taxon>Candidatus Moduliflexia</taxon>
        <taxon>Candidatus Moduliflexales</taxon>
        <taxon>Candidatus Moduliflexaceae</taxon>
    </lineage>
</organism>
<proteinExistence type="predicted"/>
<accession>A0A081BQL8</accession>
<dbReference type="PANTHER" id="PTHR37507:SF2">
    <property type="entry name" value="SPORULATION PROTEIN YDCC"/>
    <property type="match status" value="1"/>
</dbReference>
<sequence>MGKSRVVGTRNQIRAMRGVIVAYVCMVMMFSSSTSLAQQTPDKETTTAKTFTFDDVLQLLDSSEKRFSYLGTKFIIDYTPTRRSTTLVKVTYGAGLEKKEVSPLQNGEPQIILDDGKYLWHYIPSQASVIKKKQQLSLGKISQRIYSQNKLIQENYSIRIEQQDLAAIMPPIPQVPSVMGNVMVMFEPKHHDRPTWKLLIESEHGLIVRTEVYDVAGNLALLSAFSELTFQPKLSEKSFVVTVPKGTKMETSVENHFRTIEEAQAQASFSIVAPTYLPPGFILNGIISSPTERGEKVQFSYIDGMSTISIFEEKQATEVDASLGITKEVDINSSIKGTFYDHGLIKILRWALDAERIVTLVGEVSDSELVKIAASIIAN</sequence>
<dbReference type="InterPro" id="IPR052944">
    <property type="entry name" value="Sporulation_related"/>
</dbReference>
<keyword evidence="4" id="KW-1185">Reference proteome</keyword>
<dbReference type="PANTHER" id="PTHR37507">
    <property type="entry name" value="SPORULATION PROTEIN YDCC"/>
    <property type="match status" value="1"/>
</dbReference>